<evidence type="ECO:0000256" key="7">
    <source>
        <dbReference type="ARBA" id="ARBA00023136"/>
    </source>
</evidence>
<reference evidence="11" key="1">
    <citation type="submission" date="2019-12" db="EMBL/GenBank/DDBJ databases">
        <title>High-Quality draft genome sequences of three cyanobacteria isolated from the limestone walls of the Old Cathedral of Coimbra.</title>
        <authorList>
            <person name="Tiago I."/>
            <person name="Soares F."/>
            <person name="Portugal A."/>
        </authorList>
    </citation>
    <scope>NUCLEOTIDE SEQUENCE [LARGE SCALE GENOMIC DNA]</scope>
    <source>
        <strain evidence="11">C</strain>
    </source>
</reference>
<evidence type="ECO:0000256" key="4">
    <source>
        <dbReference type="ARBA" id="ARBA00022692"/>
    </source>
</evidence>
<dbReference type="InterPro" id="IPR011866">
    <property type="entry name" value="CysW_permease"/>
</dbReference>
<dbReference type="RefSeq" id="WP_161823740.1">
    <property type="nucleotide sequence ID" value="NZ_WVIC01000002.1"/>
</dbReference>
<feature type="transmembrane region" description="Helical" evidence="9">
    <location>
        <begin position="63"/>
        <end position="91"/>
    </location>
</feature>
<proteinExistence type="predicted"/>
<keyword evidence="6" id="KW-0764">Sulfate transport</keyword>
<feature type="transmembrane region" description="Helical" evidence="9">
    <location>
        <begin position="111"/>
        <end position="129"/>
    </location>
</feature>
<comment type="caution">
    <text evidence="11">The sequence shown here is derived from an EMBL/GenBank/DDBJ whole genome shotgun (WGS) entry which is preliminary data.</text>
</comment>
<evidence type="ECO:0000256" key="3">
    <source>
        <dbReference type="ARBA" id="ARBA00022448"/>
    </source>
</evidence>
<evidence type="ECO:0000256" key="8">
    <source>
        <dbReference type="ARBA" id="ARBA00025323"/>
    </source>
</evidence>
<evidence type="ECO:0000256" key="9">
    <source>
        <dbReference type="SAM" id="Phobius"/>
    </source>
</evidence>
<dbReference type="Gene3D" id="1.10.3720.10">
    <property type="entry name" value="MetI-like"/>
    <property type="match status" value="1"/>
</dbReference>
<dbReference type="PANTHER" id="PTHR30406">
    <property type="entry name" value="SULFATE TRANSPORT SYSTEM PERMEASE PROTEIN"/>
    <property type="match status" value="1"/>
</dbReference>
<keyword evidence="12" id="KW-1185">Reference proteome</keyword>
<gene>
    <name evidence="11" type="primary">cysW</name>
    <name evidence="11" type="ORF">GS597_01785</name>
</gene>
<dbReference type="AlphaFoldDB" id="A0A8K1ZW78"/>
<name>A0A8K1ZW78_9CYAN</name>
<dbReference type="InterPro" id="IPR035906">
    <property type="entry name" value="MetI-like_sf"/>
</dbReference>
<dbReference type="InterPro" id="IPR000515">
    <property type="entry name" value="MetI-like"/>
</dbReference>
<protein>
    <submittedName>
        <fullName evidence="11">Sulfate ABC transporter permease subunit CysW</fullName>
    </submittedName>
</protein>
<evidence type="ECO:0000313" key="12">
    <source>
        <dbReference type="Proteomes" id="UP000607397"/>
    </source>
</evidence>
<dbReference type="GO" id="GO:0015419">
    <property type="term" value="F:ABC-type sulfate transporter activity"/>
    <property type="evidence" value="ECO:0007669"/>
    <property type="project" value="InterPro"/>
</dbReference>
<dbReference type="NCBIfam" id="TIGR02140">
    <property type="entry name" value="permease_CysW"/>
    <property type="match status" value="1"/>
</dbReference>
<dbReference type="NCBIfam" id="TIGR00969">
    <property type="entry name" value="3a0106s02"/>
    <property type="match status" value="1"/>
</dbReference>
<dbReference type="PANTHER" id="PTHR30406:SF1">
    <property type="entry name" value="SULFATE TRANSPORT SYSTEM PERMEASE PROTEIN CYSW"/>
    <property type="match status" value="1"/>
</dbReference>
<feature type="domain" description="ABC transmembrane type-1" evidence="10">
    <location>
        <begin position="65"/>
        <end position="272"/>
    </location>
</feature>
<dbReference type="InterPro" id="IPR005667">
    <property type="entry name" value="Sulph_transpt2"/>
</dbReference>
<dbReference type="EMBL" id="WVIC01000002">
    <property type="protein sequence ID" value="NCJ05266.1"/>
    <property type="molecule type" value="Genomic_DNA"/>
</dbReference>
<organism evidence="11 12">
    <name type="scientific">Petrachloros mirabilis ULC683</name>
    <dbReference type="NCBI Taxonomy" id="2781853"/>
    <lineage>
        <taxon>Bacteria</taxon>
        <taxon>Bacillati</taxon>
        <taxon>Cyanobacteriota</taxon>
        <taxon>Cyanophyceae</taxon>
        <taxon>Synechococcales</taxon>
        <taxon>Petrachlorosaceae</taxon>
        <taxon>Petrachloros</taxon>
        <taxon>Petrachloros mirabilis</taxon>
    </lineage>
</organism>
<keyword evidence="5 9" id="KW-1133">Transmembrane helix</keyword>
<dbReference type="GO" id="GO:0005886">
    <property type="term" value="C:plasma membrane"/>
    <property type="evidence" value="ECO:0007669"/>
    <property type="project" value="InterPro"/>
</dbReference>
<dbReference type="CDD" id="cd06261">
    <property type="entry name" value="TM_PBP2"/>
    <property type="match status" value="1"/>
</dbReference>
<feature type="transmembrane region" description="Helical" evidence="9">
    <location>
        <begin position="20"/>
        <end position="42"/>
    </location>
</feature>
<keyword evidence="3" id="KW-0813">Transport</keyword>
<keyword evidence="4 9" id="KW-0812">Transmembrane</keyword>
<evidence type="ECO:0000259" key="10">
    <source>
        <dbReference type="PROSITE" id="PS50928"/>
    </source>
</evidence>
<comment type="function">
    <text evidence="8">Part of the ABC transporter complex CysAWTP (TC 3.A.1.6.1) involved in sulfate/thiosulfate import. Probably responsible for the translocation of the substrate across the membrane.</text>
</comment>
<evidence type="ECO:0000256" key="6">
    <source>
        <dbReference type="ARBA" id="ARBA00023032"/>
    </source>
</evidence>
<sequence>MPTNGINVENRATQNWGKPLLIGIALIYMAAILLVPAIAVFYEAFHRGFGPFLEAVGHREFQNAIRLTLITAAITVPLNLVFGLCAAWVIARNQFRGRTLLVSIIDLPFSISPVVVGLMLVLLYGRIGWLGPFLQSINFRVIFSLPGIVIATVIVSLPFVAREVIPVLEDMGPEQEEAARTLGAQDWQIFWRVILPHIRWGLLYGLLLTNARAMGEFGAVAVVSGNLAGRTQTLPIFVEHAYKNYQTQAAFGAAAILALLAVVTLILKEILERRTQHKRSSAH</sequence>
<dbReference type="PROSITE" id="PS50928">
    <property type="entry name" value="ABC_TM1"/>
    <property type="match status" value="1"/>
</dbReference>
<dbReference type="Proteomes" id="UP000607397">
    <property type="component" value="Unassembled WGS sequence"/>
</dbReference>
<feature type="transmembrane region" description="Helical" evidence="9">
    <location>
        <begin position="141"/>
        <end position="161"/>
    </location>
</feature>
<evidence type="ECO:0000256" key="1">
    <source>
        <dbReference type="ARBA" id="ARBA00004141"/>
    </source>
</evidence>
<accession>A0A8K1ZW78</accession>
<keyword evidence="7 9" id="KW-0472">Membrane</keyword>
<evidence type="ECO:0000256" key="2">
    <source>
        <dbReference type="ARBA" id="ARBA00011779"/>
    </source>
</evidence>
<feature type="transmembrane region" description="Helical" evidence="9">
    <location>
        <begin position="249"/>
        <end position="271"/>
    </location>
</feature>
<comment type="subunit">
    <text evidence="2">The complex is composed of two ATP-binding proteins (CysA), two transmembrane proteins (CysT and CysW) and a solute-binding protein (CysP).</text>
</comment>
<dbReference type="SUPFAM" id="SSF161098">
    <property type="entry name" value="MetI-like"/>
    <property type="match status" value="1"/>
</dbReference>
<dbReference type="Pfam" id="PF00528">
    <property type="entry name" value="BPD_transp_1"/>
    <property type="match status" value="1"/>
</dbReference>
<evidence type="ECO:0000313" key="11">
    <source>
        <dbReference type="EMBL" id="NCJ05266.1"/>
    </source>
</evidence>
<comment type="subcellular location">
    <subcellularLocation>
        <location evidence="1">Membrane</location>
        <topology evidence="1">Multi-pass membrane protein</topology>
    </subcellularLocation>
</comment>
<evidence type="ECO:0000256" key="5">
    <source>
        <dbReference type="ARBA" id="ARBA00022989"/>
    </source>
</evidence>